<accession>A0A6N8U2M7</accession>
<dbReference type="AlphaFoldDB" id="A0A6N8U2M7"/>
<dbReference type="Pfam" id="PF14249">
    <property type="entry name" value="Tocopherol_cycl"/>
    <property type="match status" value="1"/>
</dbReference>
<keyword evidence="1" id="KW-0472">Membrane</keyword>
<keyword evidence="1" id="KW-0812">Transmembrane</keyword>
<organism evidence="2 3">
    <name type="scientific">Copranaerobaculum intestinale</name>
    <dbReference type="NCBI Taxonomy" id="2692629"/>
    <lineage>
        <taxon>Bacteria</taxon>
        <taxon>Bacillati</taxon>
        <taxon>Bacillota</taxon>
        <taxon>Erysipelotrichia</taxon>
        <taxon>Erysipelotrichales</taxon>
        <taxon>Erysipelotrichaceae</taxon>
        <taxon>Copranaerobaculum</taxon>
    </lineage>
</organism>
<reference evidence="2 3" key="1">
    <citation type="submission" date="2019-12" db="EMBL/GenBank/DDBJ databases">
        <authorList>
            <person name="Yang R."/>
        </authorList>
    </citation>
    <scope>NUCLEOTIDE SEQUENCE [LARGE SCALE GENOMIC DNA]</scope>
    <source>
        <strain evidence="2 3">DONG20-135</strain>
    </source>
</reference>
<dbReference type="RefSeq" id="WP_160623968.1">
    <property type="nucleotide sequence ID" value="NZ_WUUQ01000001.1"/>
</dbReference>
<evidence type="ECO:0008006" key="4">
    <source>
        <dbReference type="Google" id="ProtNLM"/>
    </source>
</evidence>
<evidence type="ECO:0000313" key="2">
    <source>
        <dbReference type="EMBL" id="MXQ72472.1"/>
    </source>
</evidence>
<feature type="transmembrane region" description="Helical" evidence="1">
    <location>
        <begin position="191"/>
        <end position="213"/>
    </location>
</feature>
<reference evidence="2 3" key="2">
    <citation type="submission" date="2020-01" db="EMBL/GenBank/DDBJ databases">
        <title>Clostridiaceae sp. nov. isolated from the gut of human by culturomics.</title>
        <authorList>
            <person name="Chang Y."/>
        </authorList>
    </citation>
    <scope>NUCLEOTIDE SEQUENCE [LARGE SCALE GENOMIC DNA]</scope>
    <source>
        <strain evidence="2 3">DONG20-135</strain>
    </source>
</reference>
<dbReference type="PANTHER" id="PTHR35309:SF4">
    <property type="entry name" value="TOCOPHEROL CYCLASE"/>
    <property type="match status" value="1"/>
</dbReference>
<dbReference type="EMBL" id="WUUQ01000001">
    <property type="protein sequence ID" value="MXQ72472.1"/>
    <property type="molecule type" value="Genomic_DNA"/>
</dbReference>
<proteinExistence type="predicted"/>
<dbReference type="GO" id="GO:0009976">
    <property type="term" value="F:tocopherol cyclase activity"/>
    <property type="evidence" value="ECO:0007669"/>
    <property type="project" value="InterPro"/>
</dbReference>
<evidence type="ECO:0000256" key="1">
    <source>
        <dbReference type="SAM" id="Phobius"/>
    </source>
</evidence>
<comment type="caution">
    <text evidence="2">The sequence shown here is derived from an EMBL/GenBank/DDBJ whole genome shotgun (WGS) entry which is preliminary data.</text>
</comment>
<dbReference type="InterPro" id="IPR025893">
    <property type="entry name" value="Tocopherol_cyclase"/>
</dbReference>
<gene>
    <name evidence="2" type="ORF">GSF08_00760</name>
</gene>
<sequence length="311" mass="36354">MKNITYEQELQLHESLKIPFFEGWYFRFVSDEFSAAIILGIARTAENQEAFIQVFHTEAQIMEKASYNQDEWRYQAKPFELHIGRSVFLGNYLHIEDTRLSRVFDFQFQNAVHIHQSVYAPTIMGPFAYLKNMQCNHAIINLGSRAVCFMENNQQILKRKGIVYQEKDWGTSFPQRYIWAQSNCCDEQPAALFFSCAAIPLGLFHFTGIIMVVKDQHTEYRFASYHGAVLTKARSNENGFYLCIRQGFYQIECTIRMNTAFQLEAPQQGEMNRIVQECLLGHVDLYISRCGKRIRKLTFHHCGIENDHFFS</sequence>
<keyword evidence="1" id="KW-1133">Transmembrane helix</keyword>
<name>A0A6N8U2M7_9FIRM</name>
<keyword evidence="3" id="KW-1185">Reference proteome</keyword>
<protein>
    <recommendedName>
        <fullName evidence="4">Tocopherol cyclase-like protein</fullName>
    </recommendedName>
</protein>
<evidence type="ECO:0000313" key="3">
    <source>
        <dbReference type="Proteomes" id="UP000434036"/>
    </source>
</evidence>
<dbReference type="Proteomes" id="UP000434036">
    <property type="component" value="Unassembled WGS sequence"/>
</dbReference>
<dbReference type="PANTHER" id="PTHR35309">
    <property type="match status" value="1"/>
</dbReference>